<evidence type="ECO:0000256" key="2">
    <source>
        <dbReference type="SAM" id="Phobius"/>
    </source>
</evidence>
<sequence>MPVLDELLVRISMDSSGVEEGAQETTSRLDGLAAPAAAAGIAAGAVFAAGIAGAMDIAEAQHELKDSLGLTEQEAERAGGIAGDVFSDGFGESLEEVTTGLATVTQAMGKLGDFTDAELQDMTKSALGLAKKLEVDVAEASTAAGQLIKQGLVKDGTEAFDVLAKAAQVLPKSMLADVPAVVQEYGTHFKRIGLDAKTAFGMMSQFVKAGGKDIDQAADVLHEFARITSEETDRATEGFKALGLDGTKMLADIGKGGKPAADALQLTLEKLRGVADPAKRAQLGVALFGDMAGEAADALLAMNPETAKAASGMDTAAGASKKLTDSMEASPAQQMDAAMRTLQMTLGEAFLPILKSVSTFIGENKDAIKEWMPVVLLLVGALGLMAAAIWIVNIAMMANPVGLIIAGIVALIAIVVILVMKWDEVKAALLAYWEQMKADALRIWNALTKFFVDAWNKTKEDALRVWNAITGFLTAAWDKTKADAIRVWNAITSFFASAWAKTKADALRVWNAIVGFLASAWTKTKTDAVRVWSAITSWISGQWTSLTNSVRTAVDKIGSFFGGMWDGITQGLKTALNGAIWLINNAIAGINTLISGANRVPGISIPFIPYIPYLAEGGVTTGPTLAMIGEGSEQEAVLPLSKLEALITTHAPTTMAAPSTGKVQPIQVLVTPSVDGGAFQDAFQYDVRTKAGGSVARYAGEDV</sequence>
<dbReference type="PANTHER" id="PTHR37813:SF1">
    <property type="entry name" value="FELS-2 PROPHAGE PROTEIN"/>
    <property type="match status" value="1"/>
</dbReference>
<keyword evidence="1" id="KW-1188">Viral release from host cell</keyword>
<evidence type="ECO:0000256" key="1">
    <source>
        <dbReference type="ARBA" id="ARBA00022612"/>
    </source>
</evidence>
<keyword evidence="5" id="KW-1185">Reference proteome</keyword>
<dbReference type="Pfam" id="PF10145">
    <property type="entry name" value="PhageMin_Tail"/>
    <property type="match status" value="1"/>
</dbReference>
<feature type="transmembrane region" description="Helical" evidence="2">
    <location>
        <begin position="401"/>
        <end position="420"/>
    </location>
</feature>
<accession>A0ABZ1LHG8</accession>
<dbReference type="Proteomes" id="UP001622594">
    <property type="component" value="Chromosome"/>
</dbReference>
<keyword evidence="2" id="KW-0472">Membrane</keyword>
<dbReference type="RefSeq" id="WP_406336648.1">
    <property type="nucleotide sequence ID" value="NZ_CP108188.1"/>
</dbReference>
<proteinExistence type="predicted"/>
<dbReference type="PANTHER" id="PTHR37813">
    <property type="entry name" value="FELS-2 PROPHAGE PROTEIN"/>
    <property type="match status" value="1"/>
</dbReference>
<keyword evidence="2" id="KW-0812">Transmembrane</keyword>
<dbReference type="InterPro" id="IPR010090">
    <property type="entry name" value="Phage_tape_meas"/>
</dbReference>
<feature type="domain" description="Phage tail tape measure protein" evidence="3">
    <location>
        <begin position="90"/>
        <end position="289"/>
    </location>
</feature>
<keyword evidence="2" id="KW-1133">Transmembrane helix</keyword>
<name>A0ABZ1LHG8_9ACTN</name>
<organism evidence="4 5">
    <name type="scientific">Streptomyces zaomyceticus</name>
    <dbReference type="NCBI Taxonomy" id="68286"/>
    <lineage>
        <taxon>Bacteria</taxon>
        <taxon>Bacillati</taxon>
        <taxon>Actinomycetota</taxon>
        <taxon>Actinomycetes</taxon>
        <taxon>Kitasatosporales</taxon>
        <taxon>Streptomycetaceae</taxon>
        <taxon>Streptomyces</taxon>
    </lineage>
</organism>
<protein>
    <submittedName>
        <fullName evidence="4">Phage tail tape measure protein</fullName>
    </submittedName>
</protein>
<feature type="transmembrane region" description="Helical" evidence="2">
    <location>
        <begin position="374"/>
        <end position="395"/>
    </location>
</feature>
<evidence type="ECO:0000313" key="5">
    <source>
        <dbReference type="Proteomes" id="UP001622594"/>
    </source>
</evidence>
<evidence type="ECO:0000313" key="4">
    <source>
        <dbReference type="EMBL" id="WTR73832.1"/>
    </source>
</evidence>
<reference evidence="4 5" key="1">
    <citation type="submission" date="2022-10" db="EMBL/GenBank/DDBJ databases">
        <title>The complete genomes of actinobacterial strains from the NBC collection.</title>
        <authorList>
            <person name="Joergensen T.S."/>
            <person name="Alvarez Arevalo M."/>
            <person name="Sterndorff E.B."/>
            <person name="Faurdal D."/>
            <person name="Vuksanovic O."/>
            <person name="Mourched A.-S."/>
            <person name="Charusanti P."/>
            <person name="Shaw S."/>
            <person name="Blin K."/>
            <person name="Weber T."/>
        </authorList>
    </citation>
    <scope>NUCLEOTIDE SEQUENCE [LARGE SCALE GENOMIC DNA]</scope>
    <source>
        <strain evidence="4 5">NBC_00123</strain>
    </source>
</reference>
<dbReference type="EMBL" id="CP108188">
    <property type="protein sequence ID" value="WTR73832.1"/>
    <property type="molecule type" value="Genomic_DNA"/>
</dbReference>
<gene>
    <name evidence="4" type="ORF">OG814_33365</name>
</gene>
<evidence type="ECO:0000259" key="3">
    <source>
        <dbReference type="Pfam" id="PF10145"/>
    </source>
</evidence>